<gene>
    <name evidence="1" type="ORF">K1T71_004941</name>
</gene>
<protein>
    <submittedName>
        <fullName evidence="1">Uncharacterized protein</fullName>
    </submittedName>
</protein>
<evidence type="ECO:0000313" key="2">
    <source>
        <dbReference type="Proteomes" id="UP000824533"/>
    </source>
</evidence>
<accession>A0ACC1D684</accession>
<name>A0ACC1D684_9NEOP</name>
<keyword evidence="2" id="KW-1185">Reference proteome</keyword>
<dbReference type="EMBL" id="CM034394">
    <property type="protein sequence ID" value="KAJ0179229.1"/>
    <property type="molecule type" value="Genomic_DNA"/>
</dbReference>
<organism evidence="1 2">
    <name type="scientific">Dendrolimus kikuchii</name>
    <dbReference type="NCBI Taxonomy" id="765133"/>
    <lineage>
        <taxon>Eukaryota</taxon>
        <taxon>Metazoa</taxon>
        <taxon>Ecdysozoa</taxon>
        <taxon>Arthropoda</taxon>
        <taxon>Hexapoda</taxon>
        <taxon>Insecta</taxon>
        <taxon>Pterygota</taxon>
        <taxon>Neoptera</taxon>
        <taxon>Endopterygota</taxon>
        <taxon>Lepidoptera</taxon>
        <taxon>Glossata</taxon>
        <taxon>Ditrysia</taxon>
        <taxon>Bombycoidea</taxon>
        <taxon>Lasiocampidae</taxon>
        <taxon>Dendrolimus</taxon>
    </lineage>
</organism>
<sequence length="1228" mass="135376">MDTLAVVTSLLGLILYLGPVNGGANDDYMGTEEAPYIIENPLNITVARHQPATLNCRAGGMPTPVIKWYKDGALVKSDSHKSLLPAGGLFFLRAMHGRAHSDAGVYWCEATNPYGTARSRNATLHVAVLREEFRLEPVSTETAHGETVILECSPPRGSPEPTVYWKKNGQKLKFDADSRIHLADGGNLVIQDVRQTDAGRYQCIAKNAAGTRESDIASLKIHIKPYLITGPEDVVAHTGGRVTFQCRVGGDPLPDVLWRRTAGGGNMPLGRVKVLDDRSLRLDKIILEDEGEYTCEADNTVGTVSATGYLTVYDPPTITLQPTSVNVETSSTATFTCTASGRPDPTMFWSVEGNRTIIFPGTTRGKYHATEVLDGVTVLTIKYTNKNDSGNTIVCSAVNFAGSSFVRGKLTVTSDDDRPPPIIATGPSNQTLPIKSMAVFPCSAVGAPEPIIAWYFEGEALIQNHRRNVTNDGTLILKDLDKSDSGTYTCVASSHHGKYVWSGTLLVDSPMNPNIHFFRAADVSSFPGAPTKPEVYNITENSVTLTWNQNNKIGSSSILGYQIEMFSRETLSGNNTPRNSRGWVVIAKRVHQTHFVAKSLVPGITYMFIVRSENSHGVSAPSAVSDSVTIGEDGPLWETGIYSNNTEFRNNILTDNIVVLIEATPIDAKTIKLMWEILNFYYLEGLFIYFRPLDNVTTEYEMKTILHSNDVSGYEITSLRKYTKYEFFLIPFYKKFEGKPSNSRVAQTLDDVPDGPPINIEMFILNTTTVHLKWSQPEPHLQNGIIIGYNVVVDWIDLPTNKSMVAINTTVYQAMSLIMTNLTSGIIYAVRIAAGTIVGFGPFSQKVYLNIDSRSVGLDPLFSYPSNGDVSIVPGQFVLESWFYFLIGAIILFKLILIAGIIYTRRHSVFTKKSALPNIYDSNGTSLVTQMNIKAAVSLSHPLSSCYNKNTVTKTESLLWMENQPGVCMSGSQTTQSKEKTNSEYDKVGQQLPEYAEVTSVGAKNNDWNTSKTANTPAAYASVTLVSNTRQCVSSLGWFPPSGKNVDAFNNRYAPDEELYPASNGGYYNRNVYSEKYFQGHPNVLKFYEPSAADKIQKAQLRYNQSLDERKCDKAPKADVTQSLIGRTYGISTRKNSDTEATYRAFGDDDTDEDNYGEEGGYDELEAMKPQGRTQHQYERPSFPDPDGTRTLARLTSFKHGKVITTQKSPAPTHPPPAPHPRTDSVTR</sequence>
<evidence type="ECO:0000313" key="1">
    <source>
        <dbReference type="EMBL" id="KAJ0179229.1"/>
    </source>
</evidence>
<proteinExistence type="predicted"/>
<comment type="caution">
    <text evidence="1">The sequence shown here is derived from an EMBL/GenBank/DDBJ whole genome shotgun (WGS) entry which is preliminary data.</text>
</comment>
<dbReference type="Proteomes" id="UP000824533">
    <property type="component" value="Linkage Group LG08"/>
</dbReference>
<reference evidence="1 2" key="1">
    <citation type="journal article" date="2021" name="Front. Genet.">
        <title>Chromosome-Level Genome Assembly Reveals Significant Gene Expansion in the Toll and IMD Signaling Pathways of Dendrolimus kikuchii.</title>
        <authorList>
            <person name="Zhou J."/>
            <person name="Wu P."/>
            <person name="Xiong Z."/>
            <person name="Liu N."/>
            <person name="Zhao N."/>
            <person name="Ji M."/>
            <person name="Qiu Y."/>
            <person name="Yang B."/>
        </authorList>
    </citation>
    <scope>NUCLEOTIDE SEQUENCE [LARGE SCALE GENOMIC DNA]</scope>
    <source>
        <strain evidence="1">Ann1</strain>
    </source>
</reference>